<gene>
    <name evidence="1" type="ORF">g.115551</name>
</gene>
<proteinExistence type="predicted"/>
<organism evidence="1">
    <name type="scientific">Sipha flava</name>
    <name type="common">yellow sugarcane aphid</name>
    <dbReference type="NCBI Taxonomy" id="143950"/>
    <lineage>
        <taxon>Eukaryota</taxon>
        <taxon>Metazoa</taxon>
        <taxon>Ecdysozoa</taxon>
        <taxon>Arthropoda</taxon>
        <taxon>Hexapoda</taxon>
        <taxon>Insecta</taxon>
        <taxon>Pterygota</taxon>
        <taxon>Neoptera</taxon>
        <taxon>Paraneoptera</taxon>
        <taxon>Hemiptera</taxon>
        <taxon>Sternorrhyncha</taxon>
        <taxon>Aphidomorpha</taxon>
        <taxon>Aphidoidea</taxon>
        <taxon>Aphididae</taxon>
        <taxon>Sipha</taxon>
    </lineage>
</organism>
<sequence>MSPGAPTARAVVRYRDPNHGIATPGDFSPWTYDMSSVRLPRCIRDTRPIDPVPTVVSTVNALLLRPRFSKLSRSHLQDRNPRNHRYACERKHNVSTIGFLFSFSQNPSKSFASEHAKTASNHGSRCSNNVYQKCLR</sequence>
<reference evidence="1" key="1">
    <citation type="submission" date="2018-04" db="EMBL/GenBank/DDBJ databases">
        <title>Transcriptome assembly of Sipha flava.</title>
        <authorList>
            <person name="Scully E.D."/>
            <person name="Geib S.M."/>
            <person name="Palmer N.A."/>
            <person name="Koch K."/>
            <person name="Bradshaw J."/>
            <person name="Heng-Moss T."/>
            <person name="Sarath G."/>
        </authorList>
    </citation>
    <scope>NUCLEOTIDE SEQUENCE</scope>
</reference>
<dbReference type="EMBL" id="GGMS01006326">
    <property type="protein sequence ID" value="MBY75529.1"/>
    <property type="molecule type" value="Transcribed_RNA"/>
</dbReference>
<dbReference type="AlphaFoldDB" id="A0A2S2QCR3"/>
<accession>A0A2S2QCR3</accession>
<name>A0A2S2QCR3_9HEMI</name>
<evidence type="ECO:0000313" key="1">
    <source>
        <dbReference type="EMBL" id="MBY75529.1"/>
    </source>
</evidence>
<protein>
    <submittedName>
        <fullName evidence="1">Uncharacterized protein</fullName>
    </submittedName>
</protein>